<proteinExistence type="inferred from homology"/>
<evidence type="ECO:0000256" key="1">
    <source>
        <dbReference type="ARBA" id="ARBA00004141"/>
    </source>
</evidence>
<keyword evidence="8" id="KW-1015">Disulfide bond</keyword>
<comment type="subcellular location">
    <subcellularLocation>
        <location evidence="1">Membrane</location>
        <topology evidence="1">Multi-pass membrane protein</topology>
    </subcellularLocation>
</comment>
<feature type="signal peptide" evidence="11">
    <location>
        <begin position="1"/>
        <end position="18"/>
    </location>
</feature>
<feature type="chain" id="PRO_5017304028" description="Vitamin K epoxide reductase domain-containing protein" evidence="11">
    <location>
        <begin position="19"/>
        <end position="167"/>
    </location>
</feature>
<dbReference type="EMBL" id="AMFJ01000358">
    <property type="protein sequence ID" value="EKE28252.1"/>
    <property type="molecule type" value="Genomic_DNA"/>
</dbReference>
<keyword evidence="5 10" id="KW-1133">Transmembrane helix</keyword>
<feature type="domain" description="Vitamin K epoxide reductase" evidence="12">
    <location>
        <begin position="2"/>
        <end position="142"/>
    </location>
</feature>
<dbReference type="GO" id="GO:0016491">
    <property type="term" value="F:oxidoreductase activity"/>
    <property type="evidence" value="ECO:0007669"/>
    <property type="project" value="UniProtKB-KW"/>
</dbReference>
<keyword evidence="6" id="KW-0560">Oxidoreductase</keyword>
<dbReference type="AlphaFoldDB" id="K2G1X7"/>
<evidence type="ECO:0000256" key="10">
    <source>
        <dbReference type="SAM" id="Phobius"/>
    </source>
</evidence>
<comment type="similarity">
    <text evidence="2">Belongs to the VKOR family.</text>
</comment>
<evidence type="ECO:0000256" key="9">
    <source>
        <dbReference type="ARBA" id="ARBA00023284"/>
    </source>
</evidence>
<evidence type="ECO:0000313" key="13">
    <source>
        <dbReference type="EMBL" id="EKE28252.1"/>
    </source>
</evidence>
<dbReference type="GO" id="GO:0016020">
    <property type="term" value="C:membrane"/>
    <property type="evidence" value="ECO:0007669"/>
    <property type="project" value="UniProtKB-SubCell"/>
</dbReference>
<keyword evidence="7 10" id="KW-0472">Membrane</keyword>
<evidence type="ECO:0000256" key="2">
    <source>
        <dbReference type="ARBA" id="ARBA00006214"/>
    </source>
</evidence>
<sequence length="167" mass="19445">MKKLLAICILSILAFANATYLTIQNYRIENATTNWKLSSFCDLNDIFSCTNVLSSPYSKVLGIPFPAIAMFVYPIIFLIAFLGMQWIIRKPFHILAVMWLGWIAFNSFFISREFLFIWAYCPLCLACSAIIISIFIMSVIWVFSDFWEVKKKKWLFSSIKDTLKFNK</sequence>
<reference evidence="13" key="1">
    <citation type="journal article" date="2012" name="Science">
        <title>Fermentation, hydrogen, and sulfur metabolism in multiple uncultivated bacterial phyla.</title>
        <authorList>
            <person name="Wrighton K.C."/>
            <person name="Thomas B.C."/>
            <person name="Sharon I."/>
            <person name="Miller C.S."/>
            <person name="Castelle C.J."/>
            <person name="VerBerkmoes N.C."/>
            <person name="Wilkins M.J."/>
            <person name="Hettich R.L."/>
            <person name="Lipton M.S."/>
            <person name="Williams K.H."/>
            <person name="Long P.E."/>
            <person name="Banfield J.F."/>
        </authorList>
    </citation>
    <scope>NUCLEOTIDE SEQUENCE [LARGE SCALE GENOMIC DNA]</scope>
</reference>
<keyword evidence="3 10" id="KW-0812">Transmembrane</keyword>
<keyword evidence="11" id="KW-0732">Signal</keyword>
<feature type="transmembrane region" description="Helical" evidence="10">
    <location>
        <begin position="117"/>
        <end position="143"/>
    </location>
</feature>
<evidence type="ECO:0000256" key="8">
    <source>
        <dbReference type="ARBA" id="ARBA00023157"/>
    </source>
</evidence>
<accession>K2G1X7</accession>
<dbReference type="PANTHER" id="PTHR34573">
    <property type="entry name" value="VKC DOMAIN-CONTAINING PROTEIN"/>
    <property type="match status" value="1"/>
</dbReference>
<evidence type="ECO:0000256" key="5">
    <source>
        <dbReference type="ARBA" id="ARBA00022989"/>
    </source>
</evidence>
<protein>
    <recommendedName>
        <fullName evidence="12">Vitamin K epoxide reductase domain-containing protein</fullName>
    </recommendedName>
</protein>
<dbReference type="Pfam" id="PF07884">
    <property type="entry name" value="VKOR"/>
    <property type="match status" value="1"/>
</dbReference>
<evidence type="ECO:0000256" key="11">
    <source>
        <dbReference type="SAM" id="SignalP"/>
    </source>
</evidence>
<gene>
    <name evidence="13" type="ORF">ACD_3C00084G0008</name>
</gene>
<name>K2G1X7_9BACT</name>
<organism evidence="13">
    <name type="scientific">uncultured bacterium</name>
    <name type="common">gcode 4</name>
    <dbReference type="NCBI Taxonomy" id="1234023"/>
    <lineage>
        <taxon>Bacteria</taxon>
        <taxon>environmental samples</taxon>
    </lineage>
</organism>
<dbReference type="InterPro" id="IPR012932">
    <property type="entry name" value="VKOR"/>
</dbReference>
<evidence type="ECO:0000256" key="3">
    <source>
        <dbReference type="ARBA" id="ARBA00022692"/>
    </source>
</evidence>
<dbReference type="PANTHER" id="PTHR34573:SF1">
    <property type="entry name" value="VITAMIN K EPOXIDE REDUCTASE DOMAIN-CONTAINING PROTEIN"/>
    <property type="match status" value="1"/>
</dbReference>
<feature type="transmembrane region" description="Helical" evidence="10">
    <location>
        <begin position="63"/>
        <end position="82"/>
    </location>
</feature>
<evidence type="ECO:0000256" key="6">
    <source>
        <dbReference type="ARBA" id="ARBA00023002"/>
    </source>
</evidence>
<evidence type="ECO:0000256" key="7">
    <source>
        <dbReference type="ARBA" id="ARBA00023136"/>
    </source>
</evidence>
<keyword evidence="4" id="KW-0874">Quinone</keyword>
<dbReference type="InterPro" id="IPR038354">
    <property type="entry name" value="VKOR_sf"/>
</dbReference>
<evidence type="ECO:0000256" key="4">
    <source>
        <dbReference type="ARBA" id="ARBA00022719"/>
    </source>
</evidence>
<dbReference type="GO" id="GO:0048038">
    <property type="term" value="F:quinone binding"/>
    <property type="evidence" value="ECO:0007669"/>
    <property type="project" value="UniProtKB-KW"/>
</dbReference>
<dbReference type="Gene3D" id="1.20.1440.130">
    <property type="entry name" value="VKOR domain"/>
    <property type="match status" value="1"/>
</dbReference>
<dbReference type="SMART" id="SM00756">
    <property type="entry name" value="VKc"/>
    <property type="match status" value="1"/>
</dbReference>
<keyword evidence="9" id="KW-0676">Redox-active center</keyword>
<evidence type="ECO:0000259" key="12">
    <source>
        <dbReference type="SMART" id="SM00756"/>
    </source>
</evidence>
<feature type="transmembrane region" description="Helical" evidence="10">
    <location>
        <begin position="94"/>
        <end position="111"/>
    </location>
</feature>
<comment type="caution">
    <text evidence="13">The sequence shown here is derived from an EMBL/GenBank/DDBJ whole genome shotgun (WGS) entry which is preliminary data.</text>
</comment>